<keyword evidence="1" id="KW-0732">Signal</keyword>
<gene>
    <name evidence="2" type="ORF">SAMN05421874_102296</name>
</gene>
<organism evidence="2 3">
    <name type="scientific">Nonomuraea maritima</name>
    <dbReference type="NCBI Taxonomy" id="683260"/>
    <lineage>
        <taxon>Bacteria</taxon>
        <taxon>Bacillati</taxon>
        <taxon>Actinomycetota</taxon>
        <taxon>Actinomycetes</taxon>
        <taxon>Streptosporangiales</taxon>
        <taxon>Streptosporangiaceae</taxon>
        <taxon>Nonomuraea</taxon>
    </lineage>
</organism>
<dbReference type="OrthoDB" id="3542544at2"/>
<keyword evidence="3" id="KW-1185">Reference proteome</keyword>
<evidence type="ECO:0000256" key="1">
    <source>
        <dbReference type="SAM" id="SignalP"/>
    </source>
</evidence>
<dbReference type="EMBL" id="FNFB01000002">
    <property type="protein sequence ID" value="SDJ58051.1"/>
    <property type="molecule type" value="Genomic_DNA"/>
</dbReference>
<dbReference type="PROSITE" id="PS51257">
    <property type="entry name" value="PROKAR_LIPOPROTEIN"/>
    <property type="match status" value="1"/>
</dbReference>
<dbReference type="STRING" id="683260.SAMN05421874_102296"/>
<dbReference type="Proteomes" id="UP000198683">
    <property type="component" value="Unassembled WGS sequence"/>
</dbReference>
<dbReference type="AlphaFoldDB" id="A0A1G8UW67"/>
<feature type="chain" id="PRO_5039660849" description="Small secreted protein" evidence="1">
    <location>
        <begin position="29"/>
        <end position="126"/>
    </location>
</feature>
<sequence length="126" mass="12762">MTTPRRRRLAVSAATLTFAALAVTSCGAVGQAMDCGTAATEASEIATEWSTAVTKNVTDTAALQEASKSAATKMKDLAGKYDGDLASALNDLADGFAGMENGDQSGVAALAGKMNDYTTKVQSACS</sequence>
<evidence type="ECO:0000313" key="3">
    <source>
        <dbReference type="Proteomes" id="UP000198683"/>
    </source>
</evidence>
<reference evidence="2 3" key="1">
    <citation type="submission" date="2016-10" db="EMBL/GenBank/DDBJ databases">
        <authorList>
            <person name="de Groot N.N."/>
        </authorList>
    </citation>
    <scope>NUCLEOTIDE SEQUENCE [LARGE SCALE GENOMIC DNA]</scope>
    <source>
        <strain evidence="2 3">CGMCC 4.5681</strain>
    </source>
</reference>
<protein>
    <recommendedName>
        <fullName evidence="4">Small secreted protein</fullName>
    </recommendedName>
</protein>
<name>A0A1G8UW67_9ACTN</name>
<evidence type="ECO:0000313" key="2">
    <source>
        <dbReference type="EMBL" id="SDJ58051.1"/>
    </source>
</evidence>
<evidence type="ECO:0008006" key="4">
    <source>
        <dbReference type="Google" id="ProtNLM"/>
    </source>
</evidence>
<accession>A0A1G8UW67</accession>
<feature type="signal peptide" evidence="1">
    <location>
        <begin position="1"/>
        <end position="28"/>
    </location>
</feature>
<proteinExistence type="predicted"/>
<dbReference type="RefSeq" id="WP_090760071.1">
    <property type="nucleotide sequence ID" value="NZ_FNFB01000002.1"/>
</dbReference>